<keyword evidence="3" id="KW-1185">Reference proteome</keyword>
<dbReference type="Pfam" id="PF00022">
    <property type="entry name" value="Actin"/>
    <property type="match status" value="1"/>
</dbReference>
<dbReference type="GeneID" id="19308488"/>
<dbReference type="InterPro" id="IPR043129">
    <property type="entry name" value="ATPase_NBD"/>
</dbReference>
<evidence type="ECO:0000313" key="2">
    <source>
        <dbReference type="EMBL" id="EPQ56387.1"/>
    </source>
</evidence>
<dbReference type="InterPro" id="IPR004000">
    <property type="entry name" value="Actin"/>
</dbReference>
<dbReference type="Proteomes" id="UP000030669">
    <property type="component" value="Unassembled WGS sequence"/>
</dbReference>
<name>S7QA44_GLOTA</name>
<dbReference type="OrthoDB" id="74201at2759"/>
<accession>S7QA44</accession>
<dbReference type="STRING" id="670483.S7QA44"/>
<dbReference type="OMA" id="CQIFFER"/>
<dbReference type="KEGG" id="gtr:GLOTRDRAFT_75028"/>
<dbReference type="Gene3D" id="3.90.640.10">
    <property type="entry name" value="Actin, Chain A, domain 4"/>
    <property type="match status" value="2"/>
</dbReference>
<dbReference type="SMART" id="SM00268">
    <property type="entry name" value="ACTIN"/>
    <property type="match status" value="1"/>
</dbReference>
<evidence type="ECO:0000313" key="3">
    <source>
        <dbReference type="Proteomes" id="UP000030669"/>
    </source>
</evidence>
<dbReference type="RefSeq" id="XP_007865127.1">
    <property type="nucleotide sequence ID" value="XM_007866936.1"/>
</dbReference>
<proteinExistence type="inferred from homology"/>
<protein>
    <submittedName>
        <fullName evidence="2">Actin-like protein</fullName>
    </submittedName>
</protein>
<sequence>MSGVAFRDSSIVVIDTSRTSVHAILGLGELLPTPAVEIKARVGLRRSLHDSNGLSNGHAQPAASTSRAASAIPMSSVKVNDYLVGAQLDSALAAGEDIVVSWPFAEGDISDWTQAEAIWKHTLFGLLHLRRTQNESPVLLTVPPTLSRSSLAMLSQLFFERFNVAAFTLLFRPVAQIYAGNALSGIVVDIGEEYTDVNVIYDGFPVRECTESVKLGLQDCREHLVNILRTNQSVMTAISSPDAPLPEEDIKQALLSLVNHLLASGLVKPPAPASSVTGFSASAMPIVEEPEDGVTDIAAIVLAGKEKAVIENNMKKRASAKATAAEQAKMREIEAMDLVEIKDWEWGLREVVVGRERHRLCEPLFDPKLCKKDPNDGVWPIHEVIGAVVQRADVDQRQYVWQGLFVTGELARYIKGMGTSLQSRLMSYILSQPDQHNDVQARHIRVLKIPEYFAEYREKGDGLASFLGAGIVAKIAFHDPNGKNFVSKGEYAAKGPPAIIEMSASLL</sequence>
<dbReference type="PANTHER" id="PTHR11937">
    <property type="entry name" value="ACTIN"/>
    <property type="match status" value="1"/>
</dbReference>
<reference evidence="2 3" key="1">
    <citation type="journal article" date="2012" name="Science">
        <title>The Paleozoic origin of enzymatic lignin decomposition reconstructed from 31 fungal genomes.</title>
        <authorList>
            <person name="Floudas D."/>
            <person name="Binder M."/>
            <person name="Riley R."/>
            <person name="Barry K."/>
            <person name="Blanchette R.A."/>
            <person name="Henrissat B."/>
            <person name="Martinez A.T."/>
            <person name="Otillar R."/>
            <person name="Spatafora J.W."/>
            <person name="Yadav J.S."/>
            <person name="Aerts A."/>
            <person name="Benoit I."/>
            <person name="Boyd A."/>
            <person name="Carlson A."/>
            <person name="Copeland A."/>
            <person name="Coutinho P.M."/>
            <person name="de Vries R.P."/>
            <person name="Ferreira P."/>
            <person name="Findley K."/>
            <person name="Foster B."/>
            <person name="Gaskell J."/>
            <person name="Glotzer D."/>
            <person name="Gorecki P."/>
            <person name="Heitman J."/>
            <person name="Hesse C."/>
            <person name="Hori C."/>
            <person name="Igarashi K."/>
            <person name="Jurgens J.A."/>
            <person name="Kallen N."/>
            <person name="Kersten P."/>
            <person name="Kohler A."/>
            <person name="Kuees U."/>
            <person name="Kumar T.K.A."/>
            <person name="Kuo A."/>
            <person name="LaButti K."/>
            <person name="Larrondo L.F."/>
            <person name="Lindquist E."/>
            <person name="Ling A."/>
            <person name="Lombard V."/>
            <person name="Lucas S."/>
            <person name="Lundell T."/>
            <person name="Martin R."/>
            <person name="McLaughlin D.J."/>
            <person name="Morgenstern I."/>
            <person name="Morin E."/>
            <person name="Murat C."/>
            <person name="Nagy L.G."/>
            <person name="Nolan M."/>
            <person name="Ohm R.A."/>
            <person name="Patyshakuliyeva A."/>
            <person name="Rokas A."/>
            <person name="Ruiz-Duenas F.J."/>
            <person name="Sabat G."/>
            <person name="Salamov A."/>
            <person name="Samejima M."/>
            <person name="Schmutz J."/>
            <person name="Slot J.C."/>
            <person name="St John F."/>
            <person name="Stenlid J."/>
            <person name="Sun H."/>
            <person name="Sun S."/>
            <person name="Syed K."/>
            <person name="Tsang A."/>
            <person name="Wiebenga A."/>
            <person name="Young D."/>
            <person name="Pisabarro A."/>
            <person name="Eastwood D.C."/>
            <person name="Martin F."/>
            <person name="Cullen D."/>
            <person name="Grigoriev I.V."/>
            <person name="Hibbett D.S."/>
        </authorList>
    </citation>
    <scope>NUCLEOTIDE SEQUENCE [LARGE SCALE GENOMIC DNA]</scope>
    <source>
        <strain evidence="2 3">ATCC 11539</strain>
    </source>
</reference>
<gene>
    <name evidence="2" type="ORF">GLOTRDRAFT_75028</name>
</gene>
<dbReference type="EMBL" id="KB469300">
    <property type="protein sequence ID" value="EPQ56387.1"/>
    <property type="molecule type" value="Genomic_DNA"/>
</dbReference>
<dbReference type="CDD" id="cd10208">
    <property type="entry name" value="ASKHA_NBD_ScArp9-like"/>
    <property type="match status" value="1"/>
</dbReference>
<dbReference type="AlphaFoldDB" id="S7QA44"/>
<evidence type="ECO:0000256" key="1">
    <source>
        <dbReference type="RuleBase" id="RU000487"/>
    </source>
</evidence>
<organism evidence="2 3">
    <name type="scientific">Gloeophyllum trabeum (strain ATCC 11539 / FP-39264 / Madison 617)</name>
    <name type="common">Brown rot fungus</name>
    <dbReference type="NCBI Taxonomy" id="670483"/>
    <lineage>
        <taxon>Eukaryota</taxon>
        <taxon>Fungi</taxon>
        <taxon>Dikarya</taxon>
        <taxon>Basidiomycota</taxon>
        <taxon>Agaricomycotina</taxon>
        <taxon>Agaricomycetes</taxon>
        <taxon>Gloeophyllales</taxon>
        <taxon>Gloeophyllaceae</taxon>
        <taxon>Gloeophyllum</taxon>
    </lineage>
</organism>
<dbReference type="SUPFAM" id="SSF53067">
    <property type="entry name" value="Actin-like ATPase domain"/>
    <property type="match status" value="2"/>
</dbReference>
<comment type="similarity">
    <text evidence="1">Belongs to the actin family.</text>
</comment>
<dbReference type="Gene3D" id="3.30.420.40">
    <property type="match status" value="4"/>
</dbReference>
<dbReference type="eggNOG" id="KOG0676">
    <property type="taxonomic scope" value="Eukaryota"/>
</dbReference>
<dbReference type="HOGENOM" id="CLU_030206_0_0_1"/>